<proteinExistence type="predicted"/>
<evidence type="ECO:0000313" key="2">
    <source>
        <dbReference type="Proteomes" id="UP001163846"/>
    </source>
</evidence>
<gene>
    <name evidence="1" type="ORF">F5878DRAFT_657198</name>
</gene>
<reference evidence="1" key="1">
    <citation type="submission" date="2022-08" db="EMBL/GenBank/DDBJ databases">
        <authorList>
            <consortium name="DOE Joint Genome Institute"/>
            <person name="Min B."/>
            <person name="Riley R."/>
            <person name="Sierra-Patev S."/>
            <person name="Naranjo-Ortiz M."/>
            <person name="Looney B."/>
            <person name="Konkel Z."/>
            <person name="Slot J.C."/>
            <person name="Sakamoto Y."/>
            <person name="Steenwyk J.L."/>
            <person name="Rokas A."/>
            <person name="Carro J."/>
            <person name="Camarero S."/>
            <person name="Ferreira P."/>
            <person name="Molpeceres G."/>
            <person name="Ruiz-Duenas F.J."/>
            <person name="Serrano A."/>
            <person name="Henrissat B."/>
            <person name="Drula E."/>
            <person name="Hughes K.W."/>
            <person name="Mata J.L."/>
            <person name="Ishikawa N.K."/>
            <person name="Vargas-Isla R."/>
            <person name="Ushijima S."/>
            <person name="Smith C.A."/>
            <person name="Ahrendt S."/>
            <person name="Andreopoulos W."/>
            <person name="He G."/>
            <person name="Labutti K."/>
            <person name="Lipzen A."/>
            <person name="Ng V."/>
            <person name="Sandor L."/>
            <person name="Barry K."/>
            <person name="Martinez A.T."/>
            <person name="Xiao Y."/>
            <person name="Gibbons J.G."/>
            <person name="Terashima K."/>
            <person name="Hibbett D.S."/>
            <person name="Grigoriev I.V."/>
        </authorList>
    </citation>
    <scope>NUCLEOTIDE SEQUENCE</scope>
    <source>
        <strain evidence="1">TFB9207</strain>
    </source>
</reference>
<dbReference type="Proteomes" id="UP001163846">
    <property type="component" value="Unassembled WGS sequence"/>
</dbReference>
<comment type="caution">
    <text evidence="1">The sequence shown here is derived from an EMBL/GenBank/DDBJ whole genome shotgun (WGS) entry which is preliminary data.</text>
</comment>
<organism evidence="1 2">
    <name type="scientific">Lentinula raphanica</name>
    <dbReference type="NCBI Taxonomy" id="153919"/>
    <lineage>
        <taxon>Eukaryota</taxon>
        <taxon>Fungi</taxon>
        <taxon>Dikarya</taxon>
        <taxon>Basidiomycota</taxon>
        <taxon>Agaricomycotina</taxon>
        <taxon>Agaricomycetes</taxon>
        <taxon>Agaricomycetidae</taxon>
        <taxon>Agaricales</taxon>
        <taxon>Marasmiineae</taxon>
        <taxon>Omphalotaceae</taxon>
        <taxon>Lentinula</taxon>
    </lineage>
</organism>
<sequence>MGGSAFHDLPPNSCPRIPNVVYQTLKARLTPVLEQIYVYVAVPPEAPEKLDHGDLDFAVYKPREDSSSNVSTPGMVNAPHFIVQAALGASHCILEDDNRTSNFAIAIELGAWEELGCAEQEEKSRRAAGGHDIYYQVDVHVCADKNEWERIIYFHAYGDLGMIQGLIASNAGLLLGLNGLKYSHPPHPTVTLSQDFTQIAAFFGWSNERRSLGFNTRQEIFEWVCESRLFNPERFRTKGEGFTKVKAQRKMYYDFLAWVQEKRLNQTQSEVIAAGTEKAEEWQKRIREEALAKFDGEDKVKSSVLKNYGSKKRQKQIFNGTMVGAWIGANPGERRVKIIMDMVRERHGGADGIERIFEAEGEDGLKQRVLCALEEYTSTTQ</sequence>
<keyword evidence="2" id="KW-1185">Reference proteome</keyword>
<dbReference type="EMBL" id="MU805990">
    <property type="protein sequence ID" value="KAJ3842930.1"/>
    <property type="molecule type" value="Genomic_DNA"/>
</dbReference>
<evidence type="ECO:0000313" key="1">
    <source>
        <dbReference type="EMBL" id="KAJ3842930.1"/>
    </source>
</evidence>
<protein>
    <submittedName>
        <fullName evidence="1">Uncharacterized protein</fullName>
    </submittedName>
</protein>
<name>A0AA38PHA0_9AGAR</name>
<accession>A0AA38PHA0</accession>
<dbReference type="AlphaFoldDB" id="A0AA38PHA0"/>